<gene>
    <name evidence="2" type="ORF">OG469_33605</name>
</gene>
<dbReference type="RefSeq" id="WP_329493905.1">
    <property type="nucleotide sequence ID" value="NZ_CP108460.1"/>
</dbReference>
<protein>
    <submittedName>
        <fullName evidence="2">Helix-turn-helix domain-containing protein</fullName>
    </submittedName>
</protein>
<evidence type="ECO:0000313" key="3">
    <source>
        <dbReference type="Proteomes" id="UP001432014"/>
    </source>
</evidence>
<name>A0ABZ1WGU6_9ACTN</name>
<feature type="region of interest" description="Disordered" evidence="1">
    <location>
        <begin position="210"/>
        <end position="244"/>
    </location>
</feature>
<accession>A0ABZ1WGU6</accession>
<evidence type="ECO:0000256" key="1">
    <source>
        <dbReference type="SAM" id="MobiDB-lite"/>
    </source>
</evidence>
<feature type="region of interest" description="Disordered" evidence="1">
    <location>
        <begin position="105"/>
        <end position="184"/>
    </location>
</feature>
<sequence length="389" mass="40181">MTMSPAPGAMPPGPEGARTPAEFVAAMRRLRRWSGLSFRELERRATAARDVLPRATLDGVLRRSDLPREDLLVAFVRACGAGPEDVARWTASRRHLTSIAEEAVPEENGMSADHPVPAPLTAAAHSDAAPPPQPRAVPVQLGADKQPVPPPQDDLAVGADTGTPAQPVLASTGRERVGASGGVGVSRRRHLVTVVAAVVLTAAGTAYAVRDHQPSEPAGVPSASSRSDDDGQVPTTGPGSSPAAYAPGVVSVALSVEGDPHYYRAHDIDLVAGAVVPPEGNGSWTIGVSVPDGEGLGPGTTFASKGIALSDFATIPAREGNTRTSTAPCVQALDAHPLDVVRFAHLAPGDTLCVRNRATRALAAATVTLADPATGEVRLTLTTWHRRTS</sequence>
<dbReference type="EMBL" id="CP108482">
    <property type="protein sequence ID" value="WUS59998.1"/>
    <property type="molecule type" value="Genomic_DNA"/>
</dbReference>
<dbReference type="Proteomes" id="UP001432014">
    <property type="component" value="Chromosome"/>
</dbReference>
<keyword evidence="3" id="KW-1185">Reference proteome</keyword>
<organism evidence="2 3">
    <name type="scientific">Kitasatospora herbaricolor</name>
    <dbReference type="NCBI Taxonomy" id="68217"/>
    <lineage>
        <taxon>Bacteria</taxon>
        <taxon>Bacillati</taxon>
        <taxon>Actinomycetota</taxon>
        <taxon>Actinomycetes</taxon>
        <taxon>Kitasatosporales</taxon>
        <taxon>Streptomycetaceae</taxon>
        <taxon>Kitasatospora</taxon>
    </lineage>
</organism>
<reference evidence="2 3" key="1">
    <citation type="submission" date="2022-10" db="EMBL/GenBank/DDBJ databases">
        <title>The complete genomes of actinobacterial strains from the NBC collection.</title>
        <authorList>
            <person name="Joergensen T.S."/>
            <person name="Alvarez Arevalo M."/>
            <person name="Sterndorff E.B."/>
            <person name="Faurdal D."/>
            <person name="Vuksanovic O."/>
            <person name="Mourched A.-S."/>
            <person name="Charusanti P."/>
            <person name="Shaw S."/>
            <person name="Blin K."/>
            <person name="Weber T."/>
        </authorList>
    </citation>
    <scope>NUCLEOTIDE SEQUENCE [LARGE SCALE GENOMIC DNA]</scope>
    <source>
        <strain evidence="2 3">NBC_01247</strain>
    </source>
</reference>
<evidence type="ECO:0000313" key="2">
    <source>
        <dbReference type="EMBL" id="WUS59998.1"/>
    </source>
</evidence>
<proteinExistence type="predicted"/>